<dbReference type="HOGENOM" id="CLU_032023_0_0_2"/>
<evidence type="ECO:0000313" key="2">
    <source>
        <dbReference type="EMBL" id="ABU82259.1"/>
    </source>
</evidence>
<keyword evidence="1" id="KW-0812">Transmembrane</keyword>
<reference evidence="2 3" key="1">
    <citation type="journal article" date="2008" name="Genome Biol.">
        <title>A genomic analysis of the archaeal system Ignicoccus hospitalis-Nanoarchaeum equitans.</title>
        <authorList>
            <person name="Podar M."/>
            <person name="Anderson I."/>
            <person name="Makarova K.S."/>
            <person name="Elkins J.G."/>
            <person name="Ivanova N."/>
            <person name="Wall M.A."/>
            <person name="Lykidis A."/>
            <person name="Mavromatis K."/>
            <person name="Sun H."/>
            <person name="Hudson M.E."/>
            <person name="Chen W."/>
            <person name="Deciu C."/>
            <person name="Hutchison D."/>
            <person name="Eads J.R."/>
            <person name="Anderson A."/>
            <person name="Fernandes F."/>
            <person name="Szeto E."/>
            <person name="Lapidus A."/>
            <person name="Kyrpides N.C."/>
            <person name="Saier M.H.Jr."/>
            <person name="Richardson P.M."/>
            <person name="Rachel R."/>
            <person name="Huber H."/>
            <person name="Eisen J.A."/>
            <person name="Koonin E.V."/>
            <person name="Keller M."/>
            <person name="Stetter K.O."/>
        </authorList>
    </citation>
    <scope>NUCLEOTIDE SEQUENCE [LARGE SCALE GENOMIC DNA]</scope>
    <source>
        <strain evidence="3">KIN4/I / DSM 18386 / JCM 14125</strain>
    </source>
</reference>
<keyword evidence="2" id="KW-0328">Glycosyltransferase</keyword>
<dbReference type="GO" id="GO:0016757">
    <property type="term" value="F:glycosyltransferase activity"/>
    <property type="evidence" value="ECO:0007669"/>
    <property type="project" value="UniProtKB-KW"/>
</dbReference>
<dbReference type="PhylomeDB" id="A8ABF7"/>
<keyword evidence="1" id="KW-1133">Transmembrane helix</keyword>
<feature type="transmembrane region" description="Helical" evidence="1">
    <location>
        <begin position="279"/>
        <end position="303"/>
    </location>
</feature>
<keyword evidence="1" id="KW-0472">Membrane</keyword>
<dbReference type="STRING" id="453591.Igni_1082"/>
<proteinExistence type="predicted"/>
<dbReference type="eggNOG" id="arCOG00561">
    <property type="taxonomic scope" value="Archaea"/>
</dbReference>
<feature type="transmembrane region" description="Helical" evidence="1">
    <location>
        <begin position="380"/>
        <end position="399"/>
    </location>
</feature>
<dbReference type="RefSeq" id="WP_012123223.1">
    <property type="nucleotide sequence ID" value="NC_009776.1"/>
</dbReference>
<dbReference type="GeneID" id="5561998"/>
<accession>A8ABF7</accession>
<keyword evidence="3" id="KW-1185">Reference proteome</keyword>
<evidence type="ECO:0000256" key="1">
    <source>
        <dbReference type="SAM" id="Phobius"/>
    </source>
</evidence>
<dbReference type="KEGG" id="iho:Igni_1082"/>
<dbReference type="Proteomes" id="UP000000262">
    <property type="component" value="Chromosome"/>
</dbReference>
<feature type="transmembrane region" description="Helical" evidence="1">
    <location>
        <begin position="405"/>
        <end position="428"/>
    </location>
</feature>
<feature type="transmembrane region" description="Helical" evidence="1">
    <location>
        <begin position="243"/>
        <end position="267"/>
    </location>
</feature>
<dbReference type="OrthoDB" id="85618at2157"/>
<gene>
    <name evidence="2" type="ordered locus">Igni_1082</name>
</gene>
<name>A8ABF7_IGNH4</name>
<feature type="transmembrane region" description="Helical" evidence="1">
    <location>
        <begin position="348"/>
        <end position="368"/>
    </location>
</feature>
<keyword evidence="2" id="KW-0808">Transferase</keyword>
<dbReference type="AlphaFoldDB" id="A8ABF7"/>
<evidence type="ECO:0000313" key="3">
    <source>
        <dbReference type="Proteomes" id="UP000000262"/>
    </source>
</evidence>
<organism evidence="2 3">
    <name type="scientific">Ignicoccus hospitalis (strain KIN4/I / DSM 18386 / JCM 14125)</name>
    <dbReference type="NCBI Taxonomy" id="453591"/>
    <lineage>
        <taxon>Archaea</taxon>
        <taxon>Thermoproteota</taxon>
        <taxon>Thermoprotei</taxon>
        <taxon>Desulfurococcales</taxon>
        <taxon>Desulfurococcaceae</taxon>
        <taxon>Ignicoccus</taxon>
    </lineage>
</organism>
<feature type="transmembrane region" description="Helical" evidence="1">
    <location>
        <begin position="213"/>
        <end position="237"/>
    </location>
</feature>
<protein>
    <submittedName>
        <fullName evidence="2">Membrane-bound dolichyl-phosphate-mannose-protein mannosyltransferase-like protein</fullName>
    </submittedName>
</protein>
<dbReference type="EMBL" id="CP000816">
    <property type="protein sequence ID" value="ABU82259.1"/>
    <property type="molecule type" value="Genomic_DNA"/>
</dbReference>
<sequence>MNADRLKLAAVLALSFLFSLNFYNFGIEFISKPPFKYNYISDEVWYVSASRNLMREVFRAYPNSSNATVQAKDIVALTKFISLYSSQYGIDYSEPYSKIENAAYLVGNSTEGIKKLMKDAEKFNLTLVQPGWKYPDHEGILKYLNLEHPPLAKYIIGLKLLGEDLPPSWRLPGVALGSVAFFALPVALYLYSRSLILSLGSLLLLHFDEAFRVMSMVAMLDGYAASFSVLSLAALPLSPALATLFYALASNSKYTALFYFIPIAYVYRYERGKSPLGSLLRPLGSFAVGLVVLSLPIILGLGFDQWLSRLVGGVKWFLTSRPSGPPPASPLDWLTGNQPSPLYVDPALYVYTNPSILQLGLISFFALFPLRRKRTYKPAWLASLYLVSALLGLSAVYLAGNKTLYTFYVAVFTPMADVAAAGLAALLADWDSAYEVVEWWAKRLKGLVAWSLGRARLECKLEGS</sequence>
<feature type="transmembrane region" description="Helical" evidence="1">
    <location>
        <begin position="169"/>
        <end position="192"/>
    </location>
</feature>